<protein>
    <submittedName>
        <fullName evidence="1">Uncharacterized protein</fullName>
    </submittedName>
</protein>
<accession>X1G628</accession>
<dbReference type="EMBL" id="BARU01019495">
    <property type="protein sequence ID" value="GAH53391.1"/>
    <property type="molecule type" value="Genomic_DNA"/>
</dbReference>
<reference evidence="1" key="1">
    <citation type="journal article" date="2014" name="Front. Microbiol.">
        <title>High frequency of phylogenetically diverse reductive dehalogenase-homologous genes in deep subseafloor sedimentary metagenomes.</title>
        <authorList>
            <person name="Kawai M."/>
            <person name="Futagami T."/>
            <person name="Toyoda A."/>
            <person name="Takaki Y."/>
            <person name="Nishi S."/>
            <person name="Hori S."/>
            <person name="Arai W."/>
            <person name="Tsubouchi T."/>
            <person name="Morono Y."/>
            <person name="Uchiyama I."/>
            <person name="Ito T."/>
            <person name="Fujiyama A."/>
            <person name="Inagaki F."/>
            <person name="Takami H."/>
        </authorList>
    </citation>
    <scope>NUCLEOTIDE SEQUENCE</scope>
    <source>
        <strain evidence="1">Expedition CK06-06</strain>
    </source>
</reference>
<comment type="caution">
    <text evidence="1">The sequence shown here is derived from an EMBL/GenBank/DDBJ whole genome shotgun (WGS) entry which is preliminary data.</text>
</comment>
<dbReference type="AlphaFoldDB" id="X1G628"/>
<evidence type="ECO:0000313" key="1">
    <source>
        <dbReference type="EMBL" id="GAH53391.1"/>
    </source>
</evidence>
<gene>
    <name evidence="1" type="ORF">S03H2_32100</name>
</gene>
<proteinExistence type="predicted"/>
<organism evidence="1">
    <name type="scientific">marine sediment metagenome</name>
    <dbReference type="NCBI Taxonomy" id="412755"/>
    <lineage>
        <taxon>unclassified sequences</taxon>
        <taxon>metagenomes</taxon>
        <taxon>ecological metagenomes</taxon>
    </lineage>
</organism>
<sequence length="36" mass="4046">MNTKTVLKIPKQIQVGGHTYKITYKPFLGKDNGIRG</sequence>
<feature type="non-terminal residue" evidence="1">
    <location>
        <position position="36"/>
    </location>
</feature>
<name>X1G628_9ZZZZ</name>